<evidence type="ECO:0000256" key="1">
    <source>
        <dbReference type="SAM" id="Phobius"/>
    </source>
</evidence>
<feature type="transmembrane region" description="Helical" evidence="1">
    <location>
        <begin position="349"/>
        <end position="368"/>
    </location>
</feature>
<feature type="transmembrane region" description="Helical" evidence="1">
    <location>
        <begin position="139"/>
        <end position="156"/>
    </location>
</feature>
<dbReference type="EMBL" id="SUTE01000097">
    <property type="protein sequence ID" value="MBE6506240.1"/>
    <property type="molecule type" value="Genomic_DNA"/>
</dbReference>
<gene>
    <name evidence="2" type="ORF">E7Z73_11025</name>
</gene>
<feature type="transmembrane region" description="Helical" evidence="1">
    <location>
        <begin position="9"/>
        <end position="28"/>
    </location>
</feature>
<protein>
    <recommendedName>
        <fullName evidence="4">Dolichyl-phosphate-mannose-protein mannosyltransferase</fullName>
    </recommendedName>
</protein>
<organism evidence="2 3">
    <name type="scientific">Methanobrevibacter millerae</name>
    <dbReference type="NCBI Taxonomy" id="230361"/>
    <lineage>
        <taxon>Archaea</taxon>
        <taxon>Methanobacteriati</taxon>
        <taxon>Methanobacteriota</taxon>
        <taxon>Methanomada group</taxon>
        <taxon>Methanobacteria</taxon>
        <taxon>Methanobacteriales</taxon>
        <taxon>Methanobacteriaceae</taxon>
        <taxon>Methanobrevibacter</taxon>
    </lineage>
</organism>
<sequence length="488" mass="55945">MEFNKEHKDIIGTAFFALSIAMLGYMLVSPLNQMIIHVDEYFTLSVLHFPITALPQVISYDVHPPFHYMLLKVVTDILTALGLQANKIFAYKIMSIVPYAIILVLSFTKIRKEYGYLTAGLFAFSMAVMSEFLPYYSVIRMYSWAMLFLILAFVFLRDVIDKNDTKSWALLTIFSVLAAYSHYFAAIPVACIYVAFLFYFLRDKEKIKYWLISAVCGIILYVPWIFALTNQLAFVGGGYWIPEISAKNIIGFFGYFVTSSRNLYTCMFAIAILAVLIFYSARRFRDIDETDRFYIISGIIAYFGTIVIGTAVSIIFKPILVDRYLLPSAAILWFVISIWAGKVEAKKEFLITFGLILLLLAAGISQLGSCNDFWLTNNWNKEAFFDQVANDNSSIVINHPSNRMFYMEYGNTTEMYLLNPPDKLYGYKLSELHNLFDFKEISKEDIPKLVQNNTDKNIYIISAKPTFDKNLTTQPIIKTNTVSFLEVK</sequence>
<feature type="transmembrane region" description="Helical" evidence="1">
    <location>
        <begin position="168"/>
        <end position="201"/>
    </location>
</feature>
<feature type="transmembrane region" description="Helical" evidence="1">
    <location>
        <begin position="114"/>
        <end position="133"/>
    </location>
</feature>
<accession>A0A8T3VNJ4</accession>
<keyword evidence="1" id="KW-0812">Transmembrane</keyword>
<evidence type="ECO:0000313" key="3">
    <source>
        <dbReference type="Proteomes" id="UP000762703"/>
    </source>
</evidence>
<name>A0A8T3VNJ4_9EURY</name>
<feature type="transmembrane region" description="Helical" evidence="1">
    <location>
        <begin position="207"/>
        <end position="227"/>
    </location>
</feature>
<dbReference type="AlphaFoldDB" id="A0A8T3VNJ4"/>
<keyword evidence="1" id="KW-1133">Transmembrane helix</keyword>
<feature type="transmembrane region" description="Helical" evidence="1">
    <location>
        <begin position="239"/>
        <end position="256"/>
    </location>
</feature>
<dbReference type="RefSeq" id="WP_303737908.1">
    <property type="nucleotide sequence ID" value="NZ_SUTE01000097.1"/>
</dbReference>
<evidence type="ECO:0000313" key="2">
    <source>
        <dbReference type="EMBL" id="MBE6506240.1"/>
    </source>
</evidence>
<evidence type="ECO:0008006" key="4">
    <source>
        <dbReference type="Google" id="ProtNLM"/>
    </source>
</evidence>
<proteinExistence type="predicted"/>
<feature type="transmembrane region" description="Helical" evidence="1">
    <location>
        <begin position="262"/>
        <end position="281"/>
    </location>
</feature>
<reference evidence="2" key="1">
    <citation type="submission" date="2019-04" db="EMBL/GenBank/DDBJ databases">
        <title>Evolution of Biomass-Degrading Anaerobic Consortia Revealed by Metagenomics.</title>
        <authorList>
            <person name="Peng X."/>
        </authorList>
    </citation>
    <scope>NUCLEOTIDE SEQUENCE</scope>
    <source>
        <strain evidence="2">SIG12</strain>
    </source>
</reference>
<comment type="caution">
    <text evidence="2">The sequence shown here is derived from an EMBL/GenBank/DDBJ whole genome shotgun (WGS) entry which is preliminary data.</text>
</comment>
<keyword evidence="1" id="KW-0472">Membrane</keyword>
<feature type="transmembrane region" description="Helical" evidence="1">
    <location>
        <begin position="293"/>
        <end position="318"/>
    </location>
</feature>
<feature type="transmembrane region" description="Helical" evidence="1">
    <location>
        <begin position="88"/>
        <end position="107"/>
    </location>
</feature>
<dbReference type="Proteomes" id="UP000762703">
    <property type="component" value="Unassembled WGS sequence"/>
</dbReference>
<feature type="transmembrane region" description="Helical" evidence="1">
    <location>
        <begin position="324"/>
        <end position="342"/>
    </location>
</feature>